<keyword evidence="9" id="KW-0460">Magnesium</keyword>
<keyword evidence="6" id="KW-0693">Viral RNA replication</keyword>
<dbReference type="InterPro" id="IPR007096">
    <property type="entry name" value="RNA-dir_Rpol_cat_phage"/>
</dbReference>
<evidence type="ECO:0000256" key="7">
    <source>
        <dbReference type="ARBA" id="ARBA00030248"/>
    </source>
</evidence>
<evidence type="ECO:0000256" key="5">
    <source>
        <dbReference type="ARBA" id="ARBA00022741"/>
    </source>
</evidence>
<gene>
    <name evidence="11" type="primary">Gerhypos.1_33_3</name>
</gene>
<feature type="binding site" evidence="9">
    <location>
        <position position="436"/>
    </location>
    <ligand>
        <name>Mg(2+)</name>
        <dbReference type="ChEBI" id="CHEBI:18420"/>
        <label>2</label>
    </ligand>
</feature>
<protein>
    <recommendedName>
        <fullName evidence="1">RNA-directed RNA polymerase</fullName>
        <ecNumber evidence="1">2.7.7.48</ecNumber>
    </recommendedName>
    <alternativeName>
        <fullName evidence="7">RNA replicase beta chain</fullName>
    </alternativeName>
</protein>
<keyword evidence="3" id="KW-0808">Transferase</keyword>
<dbReference type="EC" id="2.7.7.48" evidence="1"/>
<name>A0A8S5L2M6_9VIRU</name>
<keyword evidence="12" id="KW-1185">Reference proteome</keyword>
<dbReference type="GO" id="GO:0003968">
    <property type="term" value="F:RNA-directed RNA polymerase activity"/>
    <property type="evidence" value="ECO:0007669"/>
    <property type="project" value="UniProtKB-KW"/>
</dbReference>
<evidence type="ECO:0000256" key="4">
    <source>
        <dbReference type="ARBA" id="ARBA00022695"/>
    </source>
</evidence>
<keyword evidence="2 11" id="KW-0696">RNA-directed RNA polymerase</keyword>
<feature type="domain" description="RdRp catalytic" evidence="10">
    <location>
        <begin position="319"/>
        <end position="467"/>
    </location>
</feature>
<comment type="catalytic activity">
    <reaction evidence="8">
        <text>RNA(n) + a ribonucleoside 5'-triphosphate = RNA(n+1) + diphosphate</text>
        <dbReference type="Rhea" id="RHEA:21248"/>
        <dbReference type="Rhea" id="RHEA-COMP:14527"/>
        <dbReference type="Rhea" id="RHEA-COMP:17342"/>
        <dbReference type="ChEBI" id="CHEBI:33019"/>
        <dbReference type="ChEBI" id="CHEBI:61557"/>
        <dbReference type="ChEBI" id="CHEBI:140395"/>
        <dbReference type="EC" id="2.7.7.48"/>
    </reaction>
</comment>
<reference evidence="11" key="1">
    <citation type="submission" date="2020-09" db="EMBL/GenBank/DDBJ databases">
        <title>Leviviricetes taxonomy.</title>
        <authorList>
            <person name="Stockdale S.R."/>
            <person name="Callanan J."/>
            <person name="Adriaenssens E.M."/>
            <person name="Kuhn J.H."/>
            <person name="Rumnieks J."/>
            <person name="Shkoporov A."/>
            <person name="Draper L.A."/>
            <person name="Ross P."/>
            <person name="Hill C."/>
        </authorList>
    </citation>
    <scope>NUCLEOTIDE SEQUENCE</scope>
</reference>
<comment type="cofactor">
    <cofactor evidence="9">
        <name>Mg(2+)</name>
        <dbReference type="ChEBI" id="CHEBI:18420"/>
    </cofactor>
    <text evidence="9">Binds 2 Mg(2+) per subunit.</text>
</comment>
<dbReference type="RefSeq" id="YP_010770325.1">
    <property type="nucleotide sequence ID" value="NC_074233.1"/>
</dbReference>
<feature type="binding site" evidence="9">
    <location>
        <position position="435"/>
    </location>
    <ligand>
        <name>Mg(2+)</name>
        <dbReference type="ChEBI" id="CHEBI:18420"/>
        <label>2</label>
    </ligand>
</feature>
<evidence type="ECO:0000256" key="8">
    <source>
        <dbReference type="ARBA" id="ARBA00048744"/>
    </source>
</evidence>
<sequence length="629" mass="70033">MKDSSKGAPLESMLNLLLCTLEESGVYSGIDTTNDRKTIISRFEQEGDSFLTITMPSIVKDLYRALDDKKVTPGLFPSFKRKRGEMLPVFLGGFFRVLFDPYTGLSRDYADAGLASAAVRHIIQISGLCGKLFEQASPKRTAAALERYISNDAMVSSLDDIRERLLSLGIDVAMLRVAAHEVFGKVFNEINREIARENLRPHHGPGAVADKLFGNEKWQQPPWPARLEAVFPYGRWAYNSWLNYLDDLDNGNVADPGAEIPVKVITVPKTQKTPRIIAIEPTCMQYMQQALCGCYEEALRHDPVAYTLVGYDSQEPNQLLARKGSYDGSLATLDLSDASDLVSNELVDYVLTDWPHMRAAWQATRSQYALVNTEGGDISVALRKFASMGSALCFPTESMIFLIITLLGISRVRDNSSSLSSLAKAMIGSVRVYGDDIIVPTNCAQSVVDTLEACGLKVNRAKSFWNGNFRESCGKEYWNGVDVTYVKLRHQLPTLQRDLSKDVDSTIHTVAFRNNMLSHGRLEVVRYLDLILEKRLNGCFPVVYSTSSALGRHDESGHQPARIDSNLQRPLIKAYVVSAVSPISRLDGYAALNKCLVNDSELPILDPDHLIRSGRPVALRLKLRWVPIY</sequence>
<dbReference type="GO" id="GO:0000166">
    <property type="term" value="F:nucleotide binding"/>
    <property type="evidence" value="ECO:0007669"/>
    <property type="project" value="UniProtKB-KW"/>
</dbReference>
<evidence type="ECO:0000259" key="10">
    <source>
        <dbReference type="PROSITE" id="PS50522"/>
    </source>
</evidence>
<dbReference type="GeneID" id="80399609"/>
<keyword evidence="5" id="KW-0547">Nucleotide-binding</keyword>
<evidence type="ECO:0000256" key="3">
    <source>
        <dbReference type="ARBA" id="ARBA00022679"/>
    </source>
</evidence>
<dbReference type="PROSITE" id="PS50522">
    <property type="entry name" value="RDRP_PHAGE"/>
    <property type="match status" value="1"/>
</dbReference>
<proteinExistence type="predicted"/>
<keyword evidence="9" id="KW-0479">Metal-binding</keyword>
<accession>A0A8S5L2M6</accession>
<dbReference type="Pfam" id="PF03431">
    <property type="entry name" value="RNA_replicase_B"/>
    <property type="match status" value="1"/>
</dbReference>
<evidence type="ECO:0000256" key="6">
    <source>
        <dbReference type="ARBA" id="ARBA00022953"/>
    </source>
</evidence>
<dbReference type="EMBL" id="BK013994">
    <property type="protein sequence ID" value="DAD52070.1"/>
    <property type="molecule type" value="Genomic_RNA"/>
</dbReference>
<dbReference type="InterPro" id="IPR005093">
    <property type="entry name" value="RNArep_beta"/>
</dbReference>
<organism evidence="11 12">
    <name type="scientific">ssRNA phage Gerhypos.1_33</name>
    <dbReference type="NCBI Taxonomy" id="2786216"/>
    <lineage>
        <taxon>Viruses</taxon>
        <taxon>Riboviria</taxon>
        <taxon>Orthornavirae</taxon>
        <taxon>Lenarviricota</taxon>
        <taxon>Leviviricetes</taxon>
        <taxon>Timlovirales</taxon>
        <taxon>Steitzviridae</taxon>
        <taxon>Lidtloavirus</taxon>
        <taxon>Lidtloavirus edaphocola</taxon>
        <taxon>Arctuvirus edaphocola</taxon>
    </lineage>
</organism>
<evidence type="ECO:0000256" key="2">
    <source>
        <dbReference type="ARBA" id="ARBA00022484"/>
    </source>
</evidence>
<dbReference type="Proteomes" id="UP000680522">
    <property type="component" value="Segment"/>
</dbReference>
<evidence type="ECO:0000313" key="11">
    <source>
        <dbReference type="EMBL" id="DAD52070.1"/>
    </source>
</evidence>
<dbReference type="GO" id="GO:0046872">
    <property type="term" value="F:metal ion binding"/>
    <property type="evidence" value="ECO:0007669"/>
    <property type="project" value="UniProtKB-KW"/>
</dbReference>
<feature type="binding site" evidence="9">
    <location>
        <position position="334"/>
    </location>
    <ligand>
        <name>Mg(2+)</name>
        <dbReference type="ChEBI" id="CHEBI:18420"/>
        <label>2</label>
    </ligand>
</feature>
<evidence type="ECO:0000313" key="12">
    <source>
        <dbReference type="Proteomes" id="UP000680522"/>
    </source>
</evidence>
<keyword evidence="4" id="KW-0548">Nucleotidyltransferase</keyword>
<dbReference type="KEGG" id="vg:80399609"/>
<dbReference type="GO" id="GO:0039694">
    <property type="term" value="P:viral RNA genome replication"/>
    <property type="evidence" value="ECO:0007669"/>
    <property type="project" value="InterPro"/>
</dbReference>
<evidence type="ECO:0000256" key="9">
    <source>
        <dbReference type="PIRSR" id="PIRSR605093-1"/>
    </source>
</evidence>
<evidence type="ECO:0000256" key="1">
    <source>
        <dbReference type="ARBA" id="ARBA00012494"/>
    </source>
</evidence>